<keyword evidence="2" id="KW-0449">Lipoprotein</keyword>
<gene>
    <name evidence="2" type="ORF">HPO_15121</name>
</gene>
<dbReference type="InterPro" id="IPR038714">
    <property type="entry name" value="YfeY-like_sf"/>
</dbReference>
<accession>A0A062VH64</accession>
<organism evidence="2 3">
    <name type="scientific">Hyphomonas polymorpha PS728</name>
    <dbReference type="NCBI Taxonomy" id="1280954"/>
    <lineage>
        <taxon>Bacteria</taxon>
        <taxon>Pseudomonadati</taxon>
        <taxon>Pseudomonadota</taxon>
        <taxon>Alphaproteobacteria</taxon>
        <taxon>Hyphomonadales</taxon>
        <taxon>Hyphomonadaceae</taxon>
        <taxon>Hyphomonas</taxon>
    </lineage>
</organism>
<dbReference type="RefSeq" id="WP_035600528.1">
    <property type="nucleotide sequence ID" value="NZ_ARYM01000020.1"/>
</dbReference>
<name>A0A062VH64_9PROT</name>
<dbReference type="EMBL" id="ARYM01000020">
    <property type="protein sequence ID" value="KCZ97375.1"/>
    <property type="molecule type" value="Genomic_DNA"/>
</dbReference>
<dbReference type="STRING" id="1280954.HPO_15121"/>
<keyword evidence="1" id="KW-0732">Signal</keyword>
<dbReference type="Gene3D" id="2.60.460.10">
    <property type="entry name" value="protein yfey like domain"/>
    <property type="match status" value="1"/>
</dbReference>
<dbReference type="AlphaFoldDB" id="A0A062VH64"/>
<comment type="caution">
    <text evidence="2">The sequence shown here is derived from an EMBL/GenBank/DDBJ whole genome shotgun (WGS) entry which is preliminary data.</text>
</comment>
<keyword evidence="3" id="KW-1185">Reference proteome</keyword>
<protein>
    <submittedName>
        <fullName evidence="2">Putative lipoprotein</fullName>
    </submittedName>
</protein>
<feature type="signal peptide" evidence="1">
    <location>
        <begin position="1"/>
        <end position="24"/>
    </location>
</feature>
<reference evidence="2 3" key="1">
    <citation type="journal article" date="2014" name="Antonie Van Leeuwenhoek">
        <title>Hyphomonas beringensis sp. nov. and Hyphomonas chukchiensis sp. nov., isolated from surface seawater of the Bering Sea and Chukchi Sea.</title>
        <authorList>
            <person name="Li C."/>
            <person name="Lai Q."/>
            <person name="Li G."/>
            <person name="Dong C."/>
            <person name="Wang J."/>
            <person name="Liao Y."/>
            <person name="Shao Z."/>
        </authorList>
    </citation>
    <scope>NUCLEOTIDE SEQUENCE [LARGE SCALE GENOMIC DNA]</scope>
    <source>
        <strain evidence="2 3">PS728</strain>
    </source>
</reference>
<dbReference type="OrthoDB" id="9926910at2"/>
<evidence type="ECO:0000313" key="2">
    <source>
        <dbReference type="EMBL" id="KCZ97375.1"/>
    </source>
</evidence>
<proteinExistence type="predicted"/>
<evidence type="ECO:0000256" key="1">
    <source>
        <dbReference type="SAM" id="SignalP"/>
    </source>
</evidence>
<dbReference type="eggNOG" id="COG0526">
    <property type="taxonomic scope" value="Bacteria"/>
</dbReference>
<dbReference type="Proteomes" id="UP000027100">
    <property type="component" value="Unassembled WGS sequence"/>
</dbReference>
<sequence>MTHPALPALSLCLALILAACGTPAGQSGGEAAYFIGPEGTANLTAETPFTVPALERAFPGLDVVTIPDADMPAFHVREAGSTAPLYVVTPDWTRGYAGAVATTSPDVAGPGGVRVGASRLADVPEALKTRCAPPPTVSDIGLVCESPHFRLEFRGTGADPLLARQTYLPPVP</sequence>
<evidence type="ECO:0000313" key="3">
    <source>
        <dbReference type="Proteomes" id="UP000027100"/>
    </source>
</evidence>
<dbReference type="PATRIC" id="fig|1280954.3.peg.3060"/>
<feature type="chain" id="PRO_5001619753" evidence="1">
    <location>
        <begin position="25"/>
        <end position="172"/>
    </location>
</feature>